<dbReference type="CDD" id="cd00305">
    <property type="entry name" value="Cu-Zn_Superoxide_Dismutase"/>
    <property type="match status" value="1"/>
</dbReference>
<dbReference type="PANTHER" id="PTHR10003">
    <property type="entry name" value="SUPEROXIDE DISMUTASE CU-ZN -RELATED"/>
    <property type="match status" value="1"/>
</dbReference>
<dbReference type="Gene3D" id="2.60.40.200">
    <property type="entry name" value="Superoxide dismutase, copper/zinc binding domain"/>
    <property type="match status" value="1"/>
</dbReference>
<keyword evidence="3" id="KW-0560">Oxidoreductase</keyword>
<organism evidence="5">
    <name type="scientific">uncultured Bacillota bacterium</name>
    <dbReference type="NCBI Taxonomy" id="344338"/>
    <lineage>
        <taxon>Bacteria</taxon>
        <taxon>Bacillati</taxon>
        <taxon>Bacillota</taxon>
        <taxon>environmental samples</taxon>
    </lineage>
</organism>
<dbReference type="GO" id="GO:0005507">
    <property type="term" value="F:copper ion binding"/>
    <property type="evidence" value="ECO:0007669"/>
    <property type="project" value="InterPro"/>
</dbReference>
<keyword evidence="3" id="KW-0862">Zinc</keyword>
<evidence type="ECO:0000256" key="1">
    <source>
        <dbReference type="ARBA" id="ARBA00010457"/>
    </source>
</evidence>
<comment type="catalytic activity">
    <reaction evidence="3">
        <text>2 superoxide + 2 H(+) = H2O2 + O2</text>
        <dbReference type="Rhea" id="RHEA:20696"/>
        <dbReference type="ChEBI" id="CHEBI:15378"/>
        <dbReference type="ChEBI" id="CHEBI:15379"/>
        <dbReference type="ChEBI" id="CHEBI:16240"/>
        <dbReference type="ChEBI" id="CHEBI:18421"/>
        <dbReference type="EC" id="1.15.1.1"/>
    </reaction>
</comment>
<feature type="domain" description="Superoxide dismutase copper/zinc binding" evidence="4">
    <location>
        <begin position="21"/>
        <end position="154"/>
    </location>
</feature>
<dbReference type="InterPro" id="IPR024134">
    <property type="entry name" value="SOD_Cu/Zn_/chaperone"/>
</dbReference>
<dbReference type="InterPro" id="IPR001424">
    <property type="entry name" value="SOD_Cu_Zn_dom"/>
</dbReference>
<comment type="similarity">
    <text evidence="1 3">Belongs to the Cu-Zn superoxide dismutase family.</text>
</comment>
<comment type="function">
    <text evidence="2">Destroys radicals which are normally produced within the cells and which are toxic to biological systems. May play a role in favoring mycobacterial survival in phagocytes.</text>
</comment>
<evidence type="ECO:0000256" key="2">
    <source>
        <dbReference type="ARBA" id="ARBA00024900"/>
    </source>
</evidence>
<dbReference type="AlphaFoldDB" id="A0A650ENY9"/>
<evidence type="ECO:0000313" key="5">
    <source>
        <dbReference type="EMBL" id="QGT51152.1"/>
    </source>
</evidence>
<dbReference type="PROSITE" id="PS00332">
    <property type="entry name" value="SOD_CU_ZN_2"/>
    <property type="match status" value="1"/>
</dbReference>
<accession>A0A650ENY9</accession>
<sequence>MLTVYDAVAYVEGGNAYPQIRGTVKFLAAGDGSWVEADFSGLPPFRSADAAHPQIGPFGFHIHENGVCGDSDGTEPFVAAGSHWNPTNQPHGNHAGDFPALFSGQNGTARMLFFTDRFRPADVIGKTVLVHQSPDDYQTQPSGNSGVRIACGTVVPAVPLE</sequence>
<protein>
    <recommendedName>
        <fullName evidence="3">Superoxide dismutase [Cu-Zn]</fullName>
        <ecNumber evidence="3">1.15.1.1</ecNumber>
    </recommendedName>
</protein>
<evidence type="ECO:0000259" key="4">
    <source>
        <dbReference type="Pfam" id="PF00080"/>
    </source>
</evidence>
<dbReference type="EC" id="1.15.1.1" evidence="3"/>
<dbReference type="EMBL" id="MN577573">
    <property type="protein sequence ID" value="QGT51152.1"/>
    <property type="molecule type" value="Genomic_DNA"/>
</dbReference>
<evidence type="ECO:0000256" key="3">
    <source>
        <dbReference type="RuleBase" id="RU000393"/>
    </source>
</evidence>
<dbReference type="SUPFAM" id="SSF49329">
    <property type="entry name" value="Cu,Zn superoxide dismutase-like"/>
    <property type="match status" value="1"/>
</dbReference>
<reference evidence="5" key="1">
    <citation type="journal article" date="2020" name="J. ISSAAS">
        <title>Lactobacilli and other gastrointestinal microbiota of Peromyscus leucopus, reservoir host for agents of Lyme disease and other zoonoses in North America.</title>
        <authorList>
            <person name="Milovic A."/>
            <person name="Bassam K."/>
            <person name="Shao H."/>
            <person name="Chatzistamou I."/>
            <person name="Tufts D.M."/>
            <person name="Diuk-Wasser M."/>
            <person name="Barbour A.G."/>
        </authorList>
    </citation>
    <scope>NUCLEOTIDE SEQUENCE</scope>
    <source>
        <strain evidence="5">LL40</strain>
    </source>
</reference>
<gene>
    <name evidence="5" type="primary">sodC</name>
    <name evidence="5" type="ORF">Firmicute1046_2280</name>
</gene>
<dbReference type="Pfam" id="PF00080">
    <property type="entry name" value="Sod_Cu"/>
    <property type="match status" value="1"/>
</dbReference>
<keyword evidence="3" id="KW-0479">Metal-binding</keyword>
<dbReference type="GO" id="GO:0004784">
    <property type="term" value="F:superoxide dismutase activity"/>
    <property type="evidence" value="ECO:0007669"/>
    <property type="project" value="UniProtKB-EC"/>
</dbReference>
<keyword evidence="3" id="KW-0186">Copper</keyword>
<dbReference type="InterPro" id="IPR018152">
    <property type="entry name" value="SOD_Cu/Zn_BS"/>
</dbReference>
<proteinExistence type="inferred from homology"/>
<dbReference type="InterPro" id="IPR036423">
    <property type="entry name" value="SOD-like_Cu/Zn_dom_sf"/>
</dbReference>
<name>A0A650ENY9_9FIRM</name>
<comment type="cofactor">
    <cofactor evidence="3">
        <name>Cu cation</name>
        <dbReference type="ChEBI" id="CHEBI:23378"/>
    </cofactor>
    <text evidence="3">Binds 1 copper ion per subunit.</text>
</comment>
<comment type="cofactor">
    <cofactor evidence="3">
        <name>Zn(2+)</name>
        <dbReference type="ChEBI" id="CHEBI:29105"/>
    </cofactor>
    <text evidence="3">Binds 1 zinc ion per subunit.</text>
</comment>